<evidence type="ECO:0000313" key="8">
    <source>
        <dbReference type="EMBL" id="SFI26970.1"/>
    </source>
</evidence>
<dbReference type="Pfam" id="PF00111">
    <property type="entry name" value="Fer2"/>
    <property type="match status" value="1"/>
</dbReference>
<protein>
    <submittedName>
        <fullName evidence="8">Xanthine dehydrogenase small subunit</fullName>
    </submittedName>
</protein>
<dbReference type="InterPro" id="IPR005107">
    <property type="entry name" value="CO_DH_flav_C"/>
</dbReference>
<dbReference type="GO" id="GO:0005506">
    <property type="term" value="F:iron ion binding"/>
    <property type="evidence" value="ECO:0007669"/>
    <property type="project" value="InterPro"/>
</dbReference>
<dbReference type="InterPro" id="IPR016167">
    <property type="entry name" value="FAD-bd_PCMH_sub1"/>
</dbReference>
<dbReference type="PIRSF" id="PIRSF036557">
    <property type="entry name" value="XdhA_RC"/>
    <property type="match status" value="1"/>
</dbReference>
<dbReference type="SUPFAM" id="SSF54292">
    <property type="entry name" value="2Fe-2S ferredoxin-like"/>
    <property type="match status" value="1"/>
</dbReference>
<accession>A0A1I3GUD7</accession>
<evidence type="ECO:0000256" key="2">
    <source>
        <dbReference type="ARBA" id="ARBA00022723"/>
    </source>
</evidence>
<dbReference type="InterPro" id="IPR016166">
    <property type="entry name" value="FAD-bd_PCMH"/>
</dbReference>
<evidence type="ECO:0000313" key="9">
    <source>
        <dbReference type="Proteomes" id="UP000199377"/>
    </source>
</evidence>
<dbReference type="Gene3D" id="3.30.390.50">
    <property type="entry name" value="CO dehydrogenase flavoprotein, C-terminal domain"/>
    <property type="match status" value="1"/>
</dbReference>
<evidence type="ECO:0000256" key="1">
    <source>
        <dbReference type="ARBA" id="ARBA00022630"/>
    </source>
</evidence>
<evidence type="ECO:0000256" key="5">
    <source>
        <dbReference type="ARBA" id="ARBA00023004"/>
    </source>
</evidence>
<dbReference type="CDD" id="cd00207">
    <property type="entry name" value="fer2"/>
    <property type="match status" value="1"/>
</dbReference>
<evidence type="ECO:0000256" key="3">
    <source>
        <dbReference type="ARBA" id="ARBA00022827"/>
    </source>
</evidence>
<dbReference type="GO" id="GO:0051537">
    <property type="term" value="F:2 iron, 2 sulfur cluster binding"/>
    <property type="evidence" value="ECO:0007669"/>
    <property type="project" value="InterPro"/>
</dbReference>
<dbReference type="SUPFAM" id="SSF56176">
    <property type="entry name" value="FAD-binding/transporter-associated domain-like"/>
    <property type="match status" value="1"/>
</dbReference>
<dbReference type="AlphaFoldDB" id="A0A1I3GUD7"/>
<dbReference type="InterPro" id="IPR014307">
    <property type="entry name" value="Xanthine_DH_ssu"/>
</dbReference>
<dbReference type="OrthoDB" id="9792018at2"/>
<dbReference type="InterPro" id="IPR036884">
    <property type="entry name" value="2Fe-2S-bd_dom_sf"/>
</dbReference>
<evidence type="ECO:0000259" key="7">
    <source>
        <dbReference type="PROSITE" id="PS51387"/>
    </source>
</evidence>
<sequence length="480" mass="50850">MRDTLRFVLNGEAVSLSDVDPRTTLLDWLRERRRLTGTKEGCNEGDCGACTVGVTRLEDGVPRRRAVNACIQLLPMLDGASVTTVEAIAGPERLHPAQQAMVDLHGSQCGFCTPGFVMSLWSAYPDGPQPRRAVEDAIAGNLCRCTGYGPILESGEKMHALPAPDWETDPLPALEAVASAESLALTAAGCTAYVPATEDELATLVAAHPEAVIVAGATDVGLWITKRLMEPAALIFVNRVKGFDRVVETPTHVELGAGATYARAAAALASLSPDLGEMVRRLGSVQVRNSGCVGANIANGSPIGDGPPPLIALGAELVLRKGDAARTIPLEDFFLDYGKQDRAPGEYVSAVRIPRPKSPDSLKVYKISKRFDQDITATLGAFLIEIADGAVASASIVYGGMAGIPKRARAVEAALLGRPWTLETVEAALPAYAEDFQPMSDMRASAEYRLRAAQNLLLKTFHETSGAPSKTRLVGAEALA</sequence>
<dbReference type="Gene3D" id="1.10.150.120">
    <property type="entry name" value="[2Fe-2S]-binding domain"/>
    <property type="match status" value="1"/>
</dbReference>
<keyword evidence="4" id="KW-0560">Oxidoreductase</keyword>
<dbReference type="InterPro" id="IPR001041">
    <property type="entry name" value="2Fe-2S_ferredoxin-type"/>
</dbReference>
<dbReference type="PANTHER" id="PTHR45444:SF3">
    <property type="entry name" value="XANTHINE DEHYDROGENASE"/>
    <property type="match status" value="1"/>
</dbReference>
<keyword evidence="3" id="KW-0274">FAD</keyword>
<dbReference type="InterPro" id="IPR002346">
    <property type="entry name" value="Mopterin_DH_FAD-bd"/>
</dbReference>
<gene>
    <name evidence="8" type="ORF">SAMN05216258_105340</name>
</gene>
<proteinExistence type="predicted"/>
<dbReference type="EMBL" id="FOQH01000005">
    <property type="protein sequence ID" value="SFI26970.1"/>
    <property type="molecule type" value="Genomic_DNA"/>
</dbReference>
<dbReference type="NCBIfam" id="TIGR02963">
    <property type="entry name" value="xanthine_xdhA"/>
    <property type="match status" value="1"/>
</dbReference>
<dbReference type="Pfam" id="PF00941">
    <property type="entry name" value="FAD_binding_5"/>
    <property type="match status" value="1"/>
</dbReference>
<feature type="domain" description="2Fe-2S ferredoxin-type" evidence="6">
    <location>
        <begin position="3"/>
        <end position="88"/>
    </location>
</feature>
<dbReference type="Gene3D" id="3.10.20.30">
    <property type="match status" value="1"/>
</dbReference>
<organism evidence="8 9">
    <name type="scientific">Albimonas pacifica</name>
    <dbReference type="NCBI Taxonomy" id="1114924"/>
    <lineage>
        <taxon>Bacteria</taxon>
        <taxon>Pseudomonadati</taxon>
        <taxon>Pseudomonadota</taxon>
        <taxon>Alphaproteobacteria</taxon>
        <taxon>Rhodobacterales</taxon>
        <taxon>Paracoccaceae</taxon>
        <taxon>Albimonas</taxon>
    </lineage>
</organism>
<keyword evidence="1" id="KW-0285">Flavoprotein</keyword>
<dbReference type="InterPro" id="IPR036683">
    <property type="entry name" value="CO_DH_flav_C_dom_sf"/>
</dbReference>
<keyword evidence="2" id="KW-0479">Metal-binding</keyword>
<dbReference type="SUPFAM" id="SSF55447">
    <property type="entry name" value="CO dehydrogenase flavoprotein C-terminal domain-like"/>
    <property type="match status" value="1"/>
</dbReference>
<dbReference type="Pfam" id="PF01799">
    <property type="entry name" value="Fer2_2"/>
    <property type="match status" value="1"/>
</dbReference>
<dbReference type="GO" id="GO:0004854">
    <property type="term" value="F:xanthine dehydrogenase activity"/>
    <property type="evidence" value="ECO:0007669"/>
    <property type="project" value="InterPro"/>
</dbReference>
<dbReference type="InterPro" id="IPR012675">
    <property type="entry name" value="Beta-grasp_dom_sf"/>
</dbReference>
<dbReference type="PANTHER" id="PTHR45444">
    <property type="entry name" value="XANTHINE DEHYDROGENASE"/>
    <property type="match status" value="1"/>
</dbReference>
<dbReference type="PROSITE" id="PS51387">
    <property type="entry name" value="FAD_PCMH"/>
    <property type="match status" value="1"/>
</dbReference>
<dbReference type="Proteomes" id="UP000199377">
    <property type="component" value="Unassembled WGS sequence"/>
</dbReference>
<dbReference type="Pfam" id="PF03450">
    <property type="entry name" value="CO_deh_flav_C"/>
    <property type="match status" value="1"/>
</dbReference>
<evidence type="ECO:0000259" key="6">
    <source>
        <dbReference type="PROSITE" id="PS51085"/>
    </source>
</evidence>
<dbReference type="SMART" id="SM01092">
    <property type="entry name" value="CO_deh_flav_C"/>
    <property type="match status" value="1"/>
</dbReference>
<evidence type="ECO:0000256" key="4">
    <source>
        <dbReference type="ARBA" id="ARBA00023002"/>
    </source>
</evidence>
<feature type="domain" description="FAD-binding PCMH-type" evidence="7">
    <location>
        <begin position="185"/>
        <end position="358"/>
    </location>
</feature>
<dbReference type="InterPro" id="IPR036318">
    <property type="entry name" value="FAD-bd_PCMH-like_sf"/>
</dbReference>
<dbReference type="PROSITE" id="PS51085">
    <property type="entry name" value="2FE2S_FER_2"/>
    <property type="match status" value="1"/>
</dbReference>
<dbReference type="InterPro" id="IPR012175">
    <property type="entry name" value="Xanth_DH_ssu_bac"/>
</dbReference>
<keyword evidence="5" id="KW-0408">Iron</keyword>
<dbReference type="InterPro" id="IPR006058">
    <property type="entry name" value="2Fe2S_fd_BS"/>
</dbReference>
<dbReference type="STRING" id="1114924.SAMN05216258_105340"/>
<reference evidence="8 9" key="1">
    <citation type="submission" date="2016-10" db="EMBL/GenBank/DDBJ databases">
        <authorList>
            <person name="de Groot N.N."/>
        </authorList>
    </citation>
    <scope>NUCLEOTIDE SEQUENCE [LARGE SCALE GENOMIC DNA]</scope>
    <source>
        <strain evidence="8 9">CGMCC 1.11030</strain>
    </source>
</reference>
<dbReference type="Gene3D" id="3.30.43.10">
    <property type="entry name" value="Uridine Diphospho-n-acetylenolpyruvylglucosamine Reductase, domain 2"/>
    <property type="match status" value="1"/>
</dbReference>
<dbReference type="PROSITE" id="PS00197">
    <property type="entry name" value="2FE2S_FER_1"/>
    <property type="match status" value="1"/>
</dbReference>
<dbReference type="Gene3D" id="3.30.465.10">
    <property type="match status" value="1"/>
</dbReference>
<name>A0A1I3GUD7_9RHOB</name>
<dbReference type="RefSeq" id="WP_092860157.1">
    <property type="nucleotide sequence ID" value="NZ_FOQH01000005.1"/>
</dbReference>
<dbReference type="GO" id="GO:0071949">
    <property type="term" value="F:FAD binding"/>
    <property type="evidence" value="ECO:0007669"/>
    <property type="project" value="InterPro"/>
</dbReference>
<dbReference type="InterPro" id="IPR002888">
    <property type="entry name" value="2Fe-2S-bd"/>
</dbReference>
<dbReference type="InterPro" id="IPR036010">
    <property type="entry name" value="2Fe-2S_ferredoxin-like_sf"/>
</dbReference>
<dbReference type="InterPro" id="IPR016169">
    <property type="entry name" value="FAD-bd_PCMH_sub2"/>
</dbReference>
<keyword evidence="9" id="KW-1185">Reference proteome</keyword>
<dbReference type="SUPFAM" id="SSF47741">
    <property type="entry name" value="CO dehydrogenase ISP C-domain like"/>
    <property type="match status" value="1"/>
</dbReference>
<dbReference type="InterPro" id="IPR016208">
    <property type="entry name" value="Ald_Oxase/xanthine_DH-like"/>
</dbReference>